<keyword evidence="1" id="KW-0472">Membrane</keyword>
<dbReference type="EMBL" id="FJOG01000001">
    <property type="protein sequence ID" value="CZR50541.1"/>
    <property type="molecule type" value="Genomic_DNA"/>
</dbReference>
<keyword evidence="6" id="KW-1185">Reference proteome</keyword>
<dbReference type="Pfam" id="PF12768">
    <property type="entry name" value="Rax2"/>
    <property type="match status" value="1"/>
</dbReference>
<evidence type="ECO:0000256" key="1">
    <source>
        <dbReference type="SAM" id="Phobius"/>
    </source>
</evidence>
<dbReference type="PANTHER" id="PTHR31778:SF2">
    <property type="entry name" value="BUD SITE SELECTION PROTEIN RAX2"/>
    <property type="match status" value="1"/>
</dbReference>
<evidence type="ECO:0000313" key="5">
    <source>
        <dbReference type="EMBL" id="CZR50541.1"/>
    </source>
</evidence>
<organism evidence="5 6">
    <name type="scientific">Phialocephala subalpina</name>
    <dbReference type="NCBI Taxonomy" id="576137"/>
    <lineage>
        <taxon>Eukaryota</taxon>
        <taxon>Fungi</taxon>
        <taxon>Dikarya</taxon>
        <taxon>Ascomycota</taxon>
        <taxon>Pezizomycotina</taxon>
        <taxon>Leotiomycetes</taxon>
        <taxon>Helotiales</taxon>
        <taxon>Mollisiaceae</taxon>
        <taxon>Phialocephala</taxon>
        <taxon>Phialocephala fortinii species complex</taxon>
    </lineage>
</organism>
<accession>A0A1L7WCQ7</accession>
<dbReference type="InterPro" id="IPR048265">
    <property type="entry name" value="Rax2-like_third"/>
</dbReference>
<gene>
    <name evidence="5" type="ORF">PAC_00414</name>
</gene>
<evidence type="ECO:0000259" key="4">
    <source>
        <dbReference type="Pfam" id="PF20843"/>
    </source>
</evidence>
<dbReference type="STRING" id="576137.A0A1L7WCQ7"/>
<reference evidence="5 6" key="1">
    <citation type="submission" date="2016-03" db="EMBL/GenBank/DDBJ databases">
        <authorList>
            <person name="Ploux O."/>
        </authorList>
    </citation>
    <scope>NUCLEOTIDE SEQUENCE [LARGE SCALE GENOMIC DNA]</scope>
    <source>
        <strain evidence="5 6">UAMH 11012</strain>
    </source>
</reference>
<proteinExistence type="predicted"/>
<feature type="domain" description="Rax2-like C-terminal" evidence="2">
    <location>
        <begin position="903"/>
        <end position="1149"/>
    </location>
</feature>
<dbReference type="OrthoDB" id="2503993at2759"/>
<dbReference type="GO" id="GO:1902929">
    <property type="term" value="C:plasma membrane of growing cell tip"/>
    <property type="evidence" value="ECO:0007669"/>
    <property type="project" value="TreeGrafter"/>
</dbReference>
<dbReference type="AlphaFoldDB" id="A0A1L7WCQ7"/>
<feature type="domain" description="Rax2-like second" evidence="3">
    <location>
        <begin position="230"/>
        <end position="379"/>
    </location>
</feature>
<feature type="transmembrane region" description="Helical" evidence="1">
    <location>
        <begin position="1157"/>
        <end position="1179"/>
    </location>
</feature>
<evidence type="ECO:0000259" key="3">
    <source>
        <dbReference type="Pfam" id="PF20842"/>
    </source>
</evidence>
<dbReference type="InterPro" id="IPR024982">
    <property type="entry name" value="Rax2-like_C"/>
</dbReference>
<feature type="domain" description="Rax2-like third" evidence="4">
    <location>
        <begin position="390"/>
        <end position="548"/>
    </location>
</feature>
<dbReference type="SUPFAM" id="SSF117281">
    <property type="entry name" value="Kelch motif"/>
    <property type="match status" value="1"/>
</dbReference>
<protein>
    <submittedName>
        <fullName evidence="5">Related to Pst1p</fullName>
    </submittedName>
</protein>
<dbReference type="InterPro" id="IPR048266">
    <property type="entry name" value="Rax2-like_second"/>
</dbReference>
<dbReference type="Gene3D" id="2.120.10.80">
    <property type="entry name" value="Kelch-type beta propeller"/>
    <property type="match status" value="1"/>
</dbReference>
<dbReference type="Pfam" id="PF20843">
    <property type="entry name" value="Rax2_3"/>
    <property type="match status" value="1"/>
</dbReference>
<keyword evidence="1" id="KW-0812">Transmembrane</keyword>
<name>A0A1L7WCQ7_9HELO</name>
<dbReference type="InterPro" id="IPR015915">
    <property type="entry name" value="Kelch-typ_b-propeller"/>
</dbReference>
<evidence type="ECO:0000259" key="2">
    <source>
        <dbReference type="Pfam" id="PF12768"/>
    </source>
</evidence>
<keyword evidence="1" id="KW-1133">Transmembrane helix</keyword>
<dbReference type="Pfam" id="PF20842">
    <property type="entry name" value="Rax2_2"/>
    <property type="match status" value="1"/>
</dbReference>
<evidence type="ECO:0000313" key="6">
    <source>
        <dbReference type="Proteomes" id="UP000184330"/>
    </source>
</evidence>
<sequence length="1230" mass="126576">MKVSSWLKSSAFDLPPLIRTGLLLTSLAPTSHAITFNPIPSANLDTSKLGSTALVGDFSGISLYQFEGQSEAGFNTNGSQSVLSRFPNGGFANLAMADAGIQAMCSFVMSNGQMAGVVVGGNFTSLGGMESPGAALFSTNNSAITPLTGLSGQVSALLCDESSNTVYVGGSFKGANSTNAIAWVGTAGWTNLPFAGFNGPVTSITKASNGHIIFGGSFTGLGNATGPSLPDQQIINISSANITSGSSSTTTGFSDPTNIVCKTDGIDGAGNTWLLADNTPGFWKAKFQFGFQPTKLRLWNTHQDGRGTQTWRYTAMPINGIMNFTYIDPATGQNASCSSECPLSSNSSIKFQDFHFVNVIGMNAFQIDISAWYGSGGGLDGIELFENDIFAYAIPSFNEPTCAGIAEASNATATGPWVISPSHSSVSEYLTASLTGDSTAASVTFLPDIKQSGNYSVNIYTPGCIQDNSCANRGQVNITGVMSTGTSNAGFTTQIFQTNNFDKYDQIYFGYIEAGSSSFRPSVTLSPVAGQNLQNLTIVAQRVGFTLISSSGGLNNIFEYDPSQATINTADFANSTFDLAGMSLPTGSGVNTLQTSGSTTFVGGNFTTSTFNNIFSVTSSGTTALTGSGLNGQVMTMFLNGTLLYIGGKFSNTSTGGNIGLNNVASYDTSKNTWTALGAGVNGLVTSIVPLSMNITTNVPETVITLTGDFTEILASGSNSSVAVAGFAVWVPSKNNWLQNLNTGAMGITGQLTVAVDLPGGGSLFAGSLSTSQLSTSGAVALASGALSTLPVHIQPTQQQSSTTLTKRATTSQNVTGVATGLFYDNGGRNVTVLGGHFTATGTNGSAINNLLFINGSNSDTITGVGPSLSNDSTILALAVQADTLYVGGSLTGTVNGNSVSGLIAFDLITSSFGTQPPSLSGGNVNAISTRPNTNDVYVGGSFSSAGSLSCPAVCVYATGVAQWDRPGTTLEGTASAMLWTSTSALLVGGSLTVNGNYTSLATYDAKTQTWTAATAASGIPGPVTAITAANNDNSQFWVAGTAINGSAFLMKFDGTTFQTPPSTFGSSSSIRGLQVLSLTKDHGNTDLVPSGQTLMITGALNVPGFGNASSVLFNGTTFQPFALTTTASNTGGSLSQMFVQKQNFFSSSGGKLAKGFIVLIGLAIALGIIFLMVVLGVVSERIRRKREGYVPAPTSNWDRNHGFSRVPPEQLFGSLAGGRSAVEKQSTQL</sequence>
<dbReference type="Proteomes" id="UP000184330">
    <property type="component" value="Unassembled WGS sequence"/>
</dbReference>
<dbReference type="PANTHER" id="PTHR31778">
    <property type="entry name" value="BUD SITE SELECTION PROTEIN RAX2"/>
    <property type="match status" value="1"/>
</dbReference>